<dbReference type="AlphaFoldDB" id="A0A7I8VHY0"/>
<dbReference type="GO" id="GO:0034551">
    <property type="term" value="P:mitochondrial respiratory chain complex III assembly"/>
    <property type="evidence" value="ECO:0007669"/>
    <property type="project" value="TreeGrafter"/>
</dbReference>
<dbReference type="InterPro" id="IPR021150">
    <property type="entry name" value="Ubiq_cyt_c_chap"/>
</dbReference>
<feature type="domain" description="Ubiquinol-cytochrome c chaperone" evidence="2">
    <location>
        <begin position="41"/>
        <end position="162"/>
    </location>
</feature>
<evidence type="ECO:0000256" key="1">
    <source>
        <dbReference type="ARBA" id="ARBA00006407"/>
    </source>
</evidence>
<dbReference type="OrthoDB" id="4007at2759"/>
<dbReference type="PANTHER" id="PTHR12184">
    <property type="entry name" value="UBIQUINOL-CYTOCHROME C REDUCTASE COMPLEX ASSEMBLY FACTOR 1 FAMILY MEMBER"/>
    <property type="match status" value="1"/>
</dbReference>
<reference evidence="3 4" key="1">
    <citation type="submission" date="2020-08" db="EMBL/GenBank/DDBJ databases">
        <authorList>
            <person name="Hejnol A."/>
        </authorList>
    </citation>
    <scope>NUCLEOTIDE SEQUENCE [LARGE SCALE GENOMIC DNA]</scope>
</reference>
<comment type="caution">
    <text evidence="3">The sequence shown here is derived from an EMBL/GenBank/DDBJ whole genome shotgun (WGS) entry which is preliminary data.</text>
</comment>
<accession>A0A7I8VHY0</accession>
<evidence type="ECO:0000259" key="2">
    <source>
        <dbReference type="Pfam" id="PF03981"/>
    </source>
</evidence>
<evidence type="ECO:0000313" key="3">
    <source>
        <dbReference type="EMBL" id="CAD5115044.1"/>
    </source>
</evidence>
<comment type="similarity">
    <text evidence="1">Belongs to the CBP3 family.</text>
</comment>
<dbReference type="Proteomes" id="UP000549394">
    <property type="component" value="Unassembled WGS sequence"/>
</dbReference>
<sequence length="213" mass="24544">MQFKAKTIQRTLSLQRILRKSALRLYLCCAEIVDYDEFIKELSLPDTFNSWFRISELHMWLCTVRLASEGPEGKFIRNEMLKALWVDAKKRGKKLGGTGYYETAESIDILCGQLKFAFVAYDEGLLSDDKTLAGAVWRNFFEMKSEDATKIDKLVEFIRKQVINFDIIVIIYLEKQDSSIILPTGLMTFLPLKGHAEDEARTKAILKEILSRT</sequence>
<dbReference type="Pfam" id="PF03981">
    <property type="entry name" value="Ubiq_cyt_C_chap"/>
    <property type="match status" value="1"/>
</dbReference>
<keyword evidence="4" id="KW-1185">Reference proteome</keyword>
<proteinExistence type="inferred from homology"/>
<gene>
    <name evidence="3" type="ORF">DGYR_LOCUS3822</name>
</gene>
<dbReference type="PANTHER" id="PTHR12184:SF1">
    <property type="entry name" value="UBIQUINOL-CYTOCHROME-C REDUCTASE COMPLEX ASSEMBLY FACTOR 1"/>
    <property type="match status" value="1"/>
</dbReference>
<organism evidence="3 4">
    <name type="scientific">Dimorphilus gyrociliatus</name>
    <dbReference type="NCBI Taxonomy" id="2664684"/>
    <lineage>
        <taxon>Eukaryota</taxon>
        <taxon>Metazoa</taxon>
        <taxon>Spiralia</taxon>
        <taxon>Lophotrochozoa</taxon>
        <taxon>Annelida</taxon>
        <taxon>Polychaeta</taxon>
        <taxon>Polychaeta incertae sedis</taxon>
        <taxon>Dinophilidae</taxon>
        <taxon>Dimorphilus</taxon>
    </lineage>
</organism>
<protein>
    <submittedName>
        <fullName evidence="3">DgyrCDS4062</fullName>
    </submittedName>
</protein>
<evidence type="ECO:0000313" key="4">
    <source>
        <dbReference type="Proteomes" id="UP000549394"/>
    </source>
</evidence>
<name>A0A7I8VHY0_9ANNE</name>
<dbReference type="GO" id="GO:0005739">
    <property type="term" value="C:mitochondrion"/>
    <property type="evidence" value="ECO:0007669"/>
    <property type="project" value="TreeGrafter"/>
</dbReference>
<dbReference type="EMBL" id="CAJFCJ010000005">
    <property type="protein sequence ID" value="CAD5115044.1"/>
    <property type="molecule type" value="Genomic_DNA"/>
</dbReference>
<dbReference type="InterPro" id="IPR007129">
    <property type="entry name" value="Ubiqinol_cyt_c_chaperone_CPB3"/>
</dbReference>